<dbReference type="InterPro" id="IPR023213">
    <property type="entry name" value="CAT-like_dom_sf"/>
</dbReference>
<dbReference type="FunFam" id="1.10.1200.10:FF:000005">
    <property type="entry name" value="Nonribosomal peptide synthetase 1"/>
    <property type="match status" value="1"/>
</dbReference>
<dbReference type="InterPro" id="IPR009081">
    <property type="entry name" value="PP-bd_ACP"/>
</dbReference>
<gene>
    <name evidence="5" type="ORF">SOCE836_042070</name>
</gene>
<dbReference type="PROSITE" id="PS00455">
    <property type="entry name" value="AMP_BINDING"/>
    <property type="match status" value="2"/>
</dbReference>
<dbReference type="CDD" id="cd05930">
    <property type="entry name" value="A_NRPS"/>
    <property type="match status" value="2"/>
</dbReference>
<comment type="cofactor">
    <cofactor evidence="1">
        <name>pantetheine 4'-phosphate</name>
        <dbReference type="ChEBI" id="CHEBI:47942"/>
    </cofactor>
</comment>
<dbReference type="SMART" id="SM00824">
    <property type="entry name" value="PKS_TE"/>
    <property type="match status" value="1"/>
</dbReference>
<dbReference type="Pfam" id="PF00501">
    <property type="entry name" value="AMP-binding"/>
    <property type="match status" value="2"/>
</dbReference>
<sequence>MARQIQTPAPDEQVIRGFRLSPQQRRLSSARTAPEARFVFVVDGVSGEGGAAAVIAELAGRHEILRTRFACLAGMAHPLQVVLEAAPAPVVIAPLAEGETEPALVARTKAALPPPPAGGPETTWAIARAGGARWVIGLRTSALCADRETAGHLATELCALAATRAGHTRDDLEPAVQHADYADWVAELAASDEAVPGIAHWQRHRSVEASVVPGLDEPPSEGAIDRSFEVDAATLAALERASAERGASLEALLLAAVAATVDRHTGRGEVRLDVLLGGRELADLAGAVGPFAQLAPFSAPVGAGATFAALAADVHARLREHAQWQACLGAREGEETAEGQGTAGVAFCFERAPAPAERAGVTARVAACEVDEPAAGIRVGFTWSPEAPRLACALRFAGARYGGAFADLFAERLATLIASASREPDRSVARLDLVGPAELRRLLALGDGGGDPAAAGRTVVDEILERAAGRPERVAVTAGGASLTYRALEARTRAVASALAARGVGLESRVVVLIERSIDLIVGILGVLRAGAAYVPVDPSYPEARRRFLLEQATTQVVVAHAATADRAPAADLLLVDAALDAAPAALPGPAPGSLAYVIYTSGSTGEPKGVEVTHANLHASMRARCALFGEPTERCLLLYSFAFDSSVAPIFNTLCEGGTLVIAEEGAQRDAAAIARLIREHRITVTYCNPNLWGALLDAVPQAELALHRFAIVAGEACVPALVRKHVERLPGTRLLNEYGPTEATVWCTARACLPEDAAAARVPIGRPAESARIYVLDRDLRPAPLGAAGEIYVGGLGVARCYARRPDLTAERFCPDPFAGAPGARMYRTGDRARFRADGALEFMGRVDDQVKVRGYRVEPAEIEAVIGGSPAVREAVVVARDDGDGARLYAYLAVDPGGPSDDDLRARIAARLPSYMVPSAFVRLDRLPRTVNGKVDRGALPAPVAPAAPASVAPRTETERALAEIWSLVLRAERVGVDDNFFTLGGDSIRSIRVQAQAARRGLHFTPAQLFDHPTVRSLAAWLDAHGRGAAGGLAPLAPFAQLQDADRARLPADAEDAFPLTELQLGVLAHSLGEPGSVFYHDVASYHLRAPFDEAAFRRALGELARRHPALRSTVDLTGFSEPLQIVRAGAEIPVELHDWTGLTEAAQAVALAEHLERARAGGFDLQRGPFLRISVHRRGPGSFQFTRAQHHVLLDGWSSAQMVTELFQLYARELGMDVPALPPPPRVGQRECAALERQALASEAARDHWRRALEGAALAPVAAAPAPTGGRPQEAPVRNVRERVAAPVHAGLAALAADLGVPLKTVLLTAHLRVLAYLCGRRDVVTGLVVNCRPESEDGDRAVGMFLNTVPFRVALGRGSFRDLVRQVHEAERAMDAHRRYPLARLVRENGGEPLFDVLFNFAHFHAYDAALSIPGLTVLDEHDVGEAPLALSVACSLSPADGGLSILFSGNASLFSDEDMQLVAGATRRVLDAMARAPEGAHAELDLLTAEQRALALSNGAVRVEWPGPMRIEALVEAQARRAPEAVAVWAGDERVTYAGLWARASAVAAELARRGIGREGHVGICMDRSVDTVVCVLGVLIAGAAFVPLDPEYPAERIAYVIRDSASSVVLVDRRGAEKVAGTGVEAVVAADFARDPRRPAPPRAAPDRRSPDDAAYIIYTSGSTGQPKGVVVPHRQLCNNLLWRQRRFPLAEGHRFLHRTSLSFDISLWELFAPLVAGATMVIAPPGVQRDAMALARLIVAAEVTELWFMPQLLDHFLAEPDARRCAATLRRVFAGGEALARSTRDRCFAVLPSTELVHTYGPTETTIDVTQWPCARASDVVPIGRPIGNASCYVVDEDLRLIRPGAIGELCIGGVAVARGYWNRPGLTAERFVPDPFSSTPGARMYRSGDVVRLLPDGQIEFVGRRDGQVKVRGYRIEIQEVEAALLAAPGVRGAACAVRRDAAAGGAHLVAYVVLDPGATAASVAAALAARLPEHMVPGELVALDAIPRMPSGKVDRAALPAPAAAAAEIAPAEPEDPVARDLVEIWRGVLGRPAIDPRADFFQLGGDSLSAMRMMLRVRARFGVALEASALYARPTIDGLAAAIRARRPSEATALVLLEDGPADAAPLFLVHAAGGGVDMYRELAFRLGGRRRVYALRAPGLSAEAAPTAASTVEAIVAPYRALIEQVCPSARLLLGGWSLGGVLAFELARQLAHAGRDVPLVALIDSRPPGVAPPLDEGALVGGFAADLGLVGGFAADLGLVGPTLFADLVATEPSGRLDLVLARARSSAVLPEDVPDEQIQRMYAVYAAHVRAASAYEGARFPGALLLLRATATLADPAEAARRWRALAGVVEVRDVEADHASVLRAPAVAAVARAIEARLHDAGLNPSPSAPVPGPGVEHS</sequence>
<dbReference type="Proteomes" id="UP000295497">
    <property type="component" value="Chromosome"/>
</dbReference>
<dbReference type="Pfam" id="PF00668">
    <property type="entry name" value="Condensation"/>
    <property type="match status" value="2"/>
</dbReference>
<dbReference type="Gene3D" id="3.30.559.30">
    <property type="entry name" value="Nonribosomal peptide synthetase, condensation domain"/>
    <property type="match status" value="2"/>
</dbReference>
<dbReference type="GO" id="GO:0031177">
    <property type="term" value="F:phosphopantetheine binding"/>
    <property type="evidence" value="ECO:0007669"/>
    <property type="project" value="InterPro"/>
</dbReference>
<dbReference type="PANTHER" id="PTHR45527:SF1">
    <property type="entry name" value="FATTY ACID SYNTHASE"/>
    <property type="match status" value="1"/>
</dbReference>
<evidence type="ECO:0000256" key="2">
    <source>
        <dbReference type="ARBA" id="ARBA00022450"/>
    </source>
</evidence>
<accession>A0A4P2QQC1</accession>
<dbReference type="FunFam" id="3.40.50.980:FF:000001">
    <property type="entry name" value="Non-ribosomal peptide synthetase"/>
    <property type="match status" value="2"/>
</dbReference>
<dbReference type="InterPro" id="IPR045851">
    <property type="entry name" value="AMP-bd_C_sf"/>
</dbReference>
<dbReference type="SMART" id="SM01294">
    <property type="entry name" value="PKS_PP_betabranch"/>
    <property type="match status" value="1"/>
</dbReference>
<dbReference type="GO" id="GO:0044550">
    <property type="term" value="P:secondary metabolite biosynthetic process"/>
    <property type="evidence" value="ECO:0007669"/>
    <property type="project" value="TreeGrafter"/>
</dbReference>
<dbReference type="InterPro" id="IPR020806">
    <property type="entry name" value="PKS_PP-bd"/>
</dbReference>
<dbReference type="SUPFAM" id="SSF53474">
    <property type="entry name" value="alpha/beta-Hydrolases"/>
    <property type="match status" value="1"/>
</dbReference>
<organism evidence="5 6">
    <name type="scientific">Sorangium cellulosum</name>
    <name type="common">Polyangium cellulosum</name>
    <dbReference type="NCBI Taxonomy" id="56"/>
    <lineage>
        <taxon>Bacteria</taxon>
        <taxon>Pseudomonadati</taxon>
        <taxon>Myxococcota</taxon>
        <taxon>Polyangia</taxon>
        <taxon>Polyangiales</taxon>
        <taxon>Polyangiaceae</taxon>
        <taxon>Sorangium</taxon>
    </lineage>
</organism>
<dbReference type="EMBL" id="CP012672">
    <property type="protein sequence ID" value="AUX32071.1"/>
    <property type="molecule type" value="Genomic_DNA"/>
</dbReference>
<dbReference type="FunFam" id="3.40.50.12780:FF:000012">
    <property type="entry name" value="Non-ribosomal peptide synthetase"/>
    <property type="match status" value="2"/>
</dbReference>
<dbReference type="Gene3D" id="3.30.559.10">
    <property type="entry name" value="Chloramphenicol acetyltransferase-like domain"/>
    <property type="match status" value="2"/>
</dbReference>
<dbReference type="Gene3D" id="1.10.1200.10">
    <property type="entry name" value="ACP-like"/>
    <property type="match status" value="2"/>
</dbReference>
<dbReference type="InterPro" id="IPR036736">
    <property type="entry name" value="ACP-like_sf"/>
</dbReference>
<dbReference type="Pfam" id="PF00975">
    <property type="entry name" value="Thioesterase"/>
    <property type="match status" value="1"/>
</dbReference>
<dbReference type="SUPFAM" id="SSF52777">
    <property type="entry name" value="CoA-dependent acyltransferases"/>
    <property type="match status" value="4"/>
</dbReference>
<dbReference type="Gene3D" id="2.30.38.10">
    <property type="entry name" value="Luciferase, Domain 3"/>
    <property type="match status" value="2"/>
</dbReference>
<keyword evidence="3" id="KW-0597">Phosphoprotein</keyword>
<dbReference type="InterPro" id="IPR025110">
    <property type="entry name" value="AMP-bd_C"/>
</dbReference>
<evidence type="ECO:0000313" key="5">
    <source>
        <dbReference type="EMBL" id="AUX32071.1"/>
    </source>
</evidence>
<dbReference type="Gene3D" id="3.40.50.980">
    <property type="match status" value="4"/>
</dbReference>
<dbReference type="InterPro" id="IPR020845">
    <property type="entry name" value="AMP-binding_CS"/>
</dbReference>
<dbReference type="FunFam" id="2.30.38.10:FF:000001">
    <property type="entry name" value="Non-ribosomal peptide synthetase PvdI"/>
    <property type="match status" value="2"/>
</dbReference>
<dbReference type="InterPro" id="IPR000873">
    <property type="entry name" value="AMP-dep_synth/lig_dom"/>
</dbReference>
<dbReference type="GO" id="GO:0003824">
    <property type="term" value="F:catalytic activity"/>
    <property type="evidence" value="ECO:0007669"/>
    <property type="project" value="InterPro"/>
</dbReference>
<dbReference type="SMART" id="SM00823">
    <property type="entry name" value="PKS_PP"/>
    <property type="match status" value="2"/>
</dbReference>
<dbReference type="InterPro" id="IPR010071">
    <property type="entry name" value="AA_adenyl_dom"/>
</dbReference>
<dbReference type="InterPro" id="IPR029058">
    <property type="entry name" value="AB_hydrolase_fold"/>
</dbReference>
<evidence type="ECO:0000259" key="4">
    <source>
        <dbReference type="PROSITE" id="PS50075"/>
    </source>
</evidence>
<protein>
    <recommendedName>
        <fullName evidence="4">Carrier domain-containing protein</fullName>
    </recommendedName>
</protein>
<dbReference type="Gene3D" id="3.40.50.1820">
    <property type="entry name" value="alpha/beta hydrolase"/>
    <property type="match status" value="1"/>
</dbReference>
<proteinExistence type="predicted"/>
<evidence type="ECO:0000256" key="3">
    <source>
        <dbReference type="ARBA" id="ARBA00022553"/>
    </source>
</evidence>
<dbReference type="InterPro" id="IPR020802">
    <property type="entry name" value="TesA-like"/>
</dbReference>
<dbReference type="GO" id="GO:0043041">
    <property type="term" value="P:amino acid activation for nonribosomal peptide biosynthetic process"/>
    <property type="evidence" value="ECO:0007669"/>
    <property type="project" value="TreeGrafter"/>
</dbReference>
<dbReference type="NCBIfam" id="NF003417">
    <property type="entry name" value="PRK04813.1"/>
    <property type="match status" value="2"/>
</dbReference>
<keyword evidence="2" id="KW-0596">Phosphopantetheine</keyword>
<dbReference type="NCBIfam" id="TIGR01733">
    <property type="entry name" value="AA-adenyl-dom"/>
    <property type="match status" value="2"/>
</dbReference>
<dbReference type="InterPro" id="IPR001031">
    <property type="entry name" value="Thioesterase"/>
</dbReference>
<dbReference type="Pfam" id="PF13193">
    <property type="entry name" value="AMP-binding_C"/>
    <property type="match status" value="2"/>
</dbReference>
<dbReference type="PANTHER" id="PTHR45527">
    <property type="entry name" value="NONRIBOSOMAL PEPTIDE SYNTHETASE"/>
    <property type="match status" value="1"/>
</dbReference>
<feature type="domain" description="Carrier" evidence="4">
    <location>
        <begin position="2024"/>
        <end position="2099"/>
    </location>
</feature>
<evidence type="ECO:0000256" key="1">
    <source>
        <dbReference type="ARBA" id="ARBA00001957"/>
    </source>
</evidence>
<reference evidence="5 6" key="1">
    <citation type="submission" date="2015-09" db="EMBL/GenBank/DDBJ databases">
        <title>Sorangium comparison.</title>
        <authorList>
            <person name="Zaburannyi N."/>
            <person name="Bunk B."/>
            <person name="Overmann J."/>
            <person name="Mueller R."/>
        </authorList>
    </citation>
    <scope>NUCLEOTIDE SEQUENCE [LARGE SCALE GENOMIC DNA]</scope>
    <source>
        <strain evidence="5 6">So ce836</strain>
    </source>
</reference>
<dbReference type="SUPFAM" id="SSF47336">
    <property type="entry name" value="ACP-like"/>
    <property type="match status" value="2"/>
</dbReference>
<dbReference type="Gene3D" id="3.30.300.30">
    <property type="match status" value="2"/>
</dbReference>
<dbReference type="Pfam" id="PF00550">
    <property type="entry name" value="PP-binding"/>
    <property type="match status" value="2"/>
</dbReference>
<dbReference type="GO" id="GO:0005737">
    <property type="term" value="C:cytoplasm"/>
    <property type="evidence" value="ECO:0007669"/>
    <property type="project" value="TreeGrafter"/>
</dbReference>
<evidence type="ECO:0000313" key="6">
    <source>
        <dbReference type="Proteomes" id="UP000295497"/>
    </source>
</evidence>
<dbReference type="PROSITE" id="PS50075">
    <property type="entry name" value="CARRIER"/>
    <property type="match status" value="2"/>
</dbReference>
<dbReference type="RefSeq" id="WP_129575742.1">
    <property type="nucleotide sequence ID" value="NZ_CP012672.1"/>
</dbReference>
<name>A0A4P2QQC1_SORCE</name>
<dbReference type="InterPro" id="IPR001242">
    <property type="entry name" value="Condensation_dom"/>
</dbReference>
<feature type="domain" description="Carrier" evidence="4">
    <location>
        <begin position="956"/>
        <end position="1030"/>
    </location>
</feature>
<dbReference type="SUPFAM" id="SSF56801">
    <property type="entry name" value="Acetyl-CoA synthetase-like"/>
    <property type="match status" value="2"/>
</dbReference>